<organism evidence="1 2">
    <name type="scientific">Arabidopsis thaliana x Arabidopsis arenosa</name>
    <dbReference type="NCBI Taxonomy" id="1240361"/>
    <lineage>
        <taxon>Eukaryota</taxon>
        <taxon>Viridiplantae</taxon>
        <taxon>Streptophyta</taxon>
        <taxon>Embryophyta</taxon>
        <taxon>Tracheophyta</taxon>
        <taxon>Spermatophyta</taxon>
        <taxon>Magnoliopsida</taxon>
        <taxon>eudicotyledons</taxon>
        <taxon>Gunneridae</taxon>
        <taxon>Pentapetalae</taxon>
        <taxon>rosids</taxon>
        <taxon>malvids</taxon>
        <taxon>Brassicales</taxon>
        <taxon>Brassicaceae</taxon>
        <taxon>Camelineae</taxon>
        <taxon>Arabidopsis</taxon>
    </lineage>
</organism>
<proteinExistence type="predicted"/>
<keyword evidence="2" id="KW-1185">Reference proteome</keyword>
<dbReference type="AlphaFoldDB" id="A0A8T1ZNL8"/>
<accession>A0A8T1ZNL8</accession>
<sequence length="83" mass="9286">MSEHNLMAQSMITLPPTKYGEEDCKIWGSINNHSKSSYLKTVKEILSDSLFTGSLSGNKTDCVVKGRRDLILLQQQADEILID</sequence>
<comment type="caution">
    <text evidence="1">The sequence shown here is derived from an EMBL/GenBank/DDBJ whole genome shotgun (WGS) entry which is preliminary data.</text>
</comment>
<dbReference type="EMBL" id="JAEFBK010000010">
    <property type="protein sequence ID" value="KAG7559760.1"/>
    <property type="molecule type" value="Genomic_DNA"/>
</dbReference>
<protein>
    <submittedName>
        <fullName evidence="1">Uncharacterized protein</fullName>
    </submittedName>
</protein>
<gene>
    <name evidence="1" type="ORF">ISN45_Aa05g013430</name>
</gene>
<evidence type="ECO:0000313" key="1">
    <source>
        <dbReference type="EMBL" id="KAG7559760.1"/>
    </source>
</evidence>
<dbReference type="Proteomes" id="UP000694240">
    <property type="component" value="Chromosome 10"/>
</dbReference>
<name>A0A8T1ZNL8_9BRAS</name>
<reference evidence="1 2" key="1">
    <citation type="submission" date="2020-12" db="EMBL/GenBank/DDBJ databases">
        <title>Concerted genomic and epigenomic changes stabilize Arabidopsis allopolyploids.</title>
        <authorList>
            <person name="Chen Z."/>
        </authorList>
    </citation>
    <scope>NUCLEOTIDE SEQUENCE [LARGE SCALE GENOMIC DNA]</scope>
    <source>
        <strain evidence="1">Allo738</strain>
        <tissue evidence="1">Leaf</tissue>
    </source>
</reference>
<evidence type="ECO:0000313" key="2">
    <source>
        <dbReference type="Proteomes" id="UP000694240"/>
    </source>
</evidence>